<organism evidence="1 2">
    <name type="scientific">Racocetra persica</name>
    <dbReference type="NCBI Taxonomy" id="160502"/>
    <lineage>
        <taxon>Eukaryota</taxon>
        <taxon>Fungi</taxon>
        <taxon>Fungi incertae sedis</taxon>
        <taxon>Mucoromycota</taxon>
        <taxon>Glomeromycotina</taxon>
        <taxon>Glomeromycetes</taxon>
        <taxon>Diversisporales</taxon>
        <taxon>Gigasporaceae</taxon>
        <taxon>Racocetra</taxon>
    </lineage>
</organism>
<comment type="caution">
    <text evidence="1">The sequence shown here is derived from an EMBL/GenBank/DDBJ whole genome shotgun (WGS) entry which is preliminary data.</text>
</comment>
<sequence length="216" mass="25182">DANKTSTYLRHVIADIQTRWNSSYLAWCRLLELEKYIRVLEVELAKDTNPDSKKDSQQSTVYKPMQTSGVLEKVKGTLYRAMHYYWKKDNNESYIPSILDPRVKKFDFAPDKIKQVQELLRIRYHDAKDNLPTTVNRTSTANASSFHNTTVSPMNNGYLQYTSPPDWNLDAFADWVATNHSDDKKKIIDYMKKSLEIYSNNIHINPDARQKADELL</sequence>
<keyword evidence="2" id="KW-1185">Reference proteome</keyword>
<evidence type="ECO:0000313" key="2">
    <source>
        <dbReference type="Proteomes" id="UP000789920"/>
    </source>
</evidence>
<accession>A0ACA9N080</accession>
<feature type="non-terminal residue" evidence="1">
    <location>
        <position position="1"/>
    </location>
</feature>
<protein>
    <submittedName>
        <fullName evidence="1">3275_t:CDS:1</fullName>
    </submittedName>
</protein>
<name>A0ACA9N080_9GLOM</name>
<evidence type="ECO:0000313" key="1">
    <source>
        <dbReference type="EMBL" id="CAG8609633.1"/>
    </source>
</evidence>
<proteinExistence type="predicted"/>
<reference evidence="1" key="1">
    <citation type="submission" date="2021-06" db="EMBL/GenBank/DDBJ databases">
        <authorList>
            <person name="Kallberg Y."/>
            <person name="Tangrot J."/>
            <person name="Rosling A."/>
        </authorList>
    </citation>
    <scope>NUCLEOTIDE SEQUENCE</scope>
    <source>
        <strain evidence="1">MA461A</strain>
    </source>
</reference>
<dbReference type="Proteomes" id="UP000789920">
    <property type="component" value="Unassembled WGS sequence"/>
</dbReference>
<dbReference type="EMBL" id="CAJVQC010009834">
    <property type="protein sequence ID" value="CAG8609633.1"/>
    <property type="molecule type" value="Genomic_DNA"/>
</dbReference>
<gene>
    <name evidence="1" type="ORF">RPERSI_LOCUS6254</name>
</gene>